<evidence type="ECO:0000313" key="2">
    <source>
        <dbReference type="Proteomes" id="UP001153332"/>
    </source>
</evidence>
<dbReference type="EMBL" id="JAPUUL010003677">
    <property type="protein sequence ID" value="KAJ8121993.1"/>
    <property type="molecule type" value="Genomic_DNA"/>
</dbReference>
<organism evidence="1 2">
    <name type="scientific">Lasiodiplodia mahajangana</name>
    <dbReference type="NCBI Taxonomy" id="1108764"/>
    <lineage>
        <taxon>Eukaryota</taxon>
        <taxon>Fungi</taxon>
        <taxon>Dikarya</taxon>
        <taxon>Ascomycota</taxon>
        <taxon>Pezizomycotina</taxon>
        <taxon>Dothideomycetes</taxon>
        <taxon>Dothideomycetes incertae sedis</taxon>
        <taxon>Botryosphaeriales</taxon>
        <taxon>Botryosphaeriaceae</taxon>
        <taxon>Lasiodiplodia</taxon>
    </lineage>
</organism>
<reference evidence="1" key="1">
    <citation type="submission" date="2022-12" db="EMBL/GenBank/DDBJ databases">
        <title>Genome Sequence of Lasiodiplodia mahajangana.</title>
        <authorList>
            <person name="Buettner E."/>
        </authorList>
    </citation>
    <scope>NUCLEOTIDE SEQUENCE</scope>
    <source>
        <strain evidence="1">VT137</strain>
    </source>
</reference>
<protein>
    <submittedName>
        <fullName evidence="1">Uncharacterized protein</fullName>
    </submittedName>
</protein>
<name>A0ACC2J480_9PEZI</name>
<accession>A0ACC2J480</accession>
<comment type="caution">
    <text evidence="1">The sequence shown here is derived from an EMBL/GenBank/DDBJ whole genome shotgun (WGS) entry which is preliminary data.</text>
</comment>
<evidence type="ECO:0000313" key="1">
    <source>
        <dbReference type="EMBL" id="KAJ8121993.1"/>
    </source>
</evidence>
<sequence length="187" mass="20813">MTLRKALTQAKPSFPCKMRGSANTRDHNWPELRGNQIVSWDAFSIENLNASYGHILDSPIPEGQLDVPNPSSVFSSVQEIATPNDINHLIKWSDKVLGPTFEFARKKLELEHGTAVRSDFMQPEETHTRPGLPNKTKNGRIKAGHVIQLDDLDMPMLVLGRKDFSDLFSSPSAICRAEALPFSESCA</sequence>
<dbReference type="Proteomes" id="UP001153332">
    <property type="component" value="Unassembled WGS sequence"/>
</dbReference>
<keyword evidence="2" id="KW-1185">Reference proteome</keyword>
<gene>
    <name evidence="1" type="ORF">O1611_g9958</name>
</gene>
<proteinExistence type="predicted"/>